<dbReference type="RefSeq" id="WP_345005435.1">
    <property type="nucleotide sequence ID" value="NZ_BAABCY010000037.1"/>
</dbReference>
<dbReference type="Proteomes" id="UP001500954">
    <property type="component" value="Unassembled WGS sequence"/>
</dbReference>
<comment type="caution">
    <text evidence="1">The sequence shown here is derived from an EMBL/GenBank/DDBJ whole genome shotgun (WGS) entry which is preliminary data.</text>
</comment>
<protein>
    <submittedName>
        <fullName evidence="1">Uncharacterized protein</fullName>
    </submittedName>
</protein>
<accession>A0ABP6XGK1</accession>
<gene>
    <name evidence="1" type="ORF">GCM10022395_16320</name>
</gene>
<dbReference type="EMBL" id="BAABCY010000037">
    <property type="protein sequence ID" value="GAA3566785.1"/>
    <property type="molecule type" value="Genomic_DNA"/>
</dbReference>
<evidence type="ECO:0000313" key="1">
    <source>
        <dbReference type="EMBL" id="GAA3566785.1"/>
    </source>
</evidence>
<evidence type="ECO:0000313" key="2">
    <source>
        <dbReference type="Proteomes" id="UP001500954"/>
    </source>
</evidence>
<keyword evidence="2" id="KW-1185">Reference proteome</keyword>
<proteinExistence type="predicted"/>
<name>A0ABP6XGK1_9FLAO</name>
<reference evidence="2" key="1">
    <citation type="journal article" date="2019" name="Int. J. Syst. Evol. Microbiol.">
        <title>The Global Catalogue of Microorganisms (GCM) 10K type strain sequencing project: providing services to taxonomists for standard genome sequencing and annotation.</title>
        <authorList>
            <consortium name="The Broad Institute Genomics Platform"/>
            <consortium name="The Broad Institute Genome Sequencing Center for Infectious Disease"/>
            <person name="Wu L."/>
            <person name="Ma J."/>
        </authorList>
    </citation>
    <scope>NUCLEOTIDE SEQUENCE [LARGE SCALE GENOMIC DNA]</scope>
    <source>
        <strain evidence="2">JCM 17111</strain>
    </source>
</reference>
<organism evidence="1 2">
    <name type="scientific">Snuella lapsa</name>
    <dbReference type="NCBI Taxonomy" id="870481"/>
    <lineage>
        <taxon>Bacteria</taxon>
        <taxon>Pseudomonadati</taxon>
        <taxon>Bacteroidota</taxon>
        <taxon>Flavobacteriia</taxon>
        <taxon>Flavobacteriales</taxon>
        <taxon>Flavobacteriaceae</taxon>
        <taxon>Snuella</taxon>
    </lineage>
</organism>
<sequence length="259" mass="30143">MGLFDKIFGTNDKIRVQFIDNFNGQTIGVSEMTANQLPETFSVETTMHIQDNDWNVEEAIPVNSADFVKTKSLILKMRKVEKMNPNDIWFTTPTISNEFPQTTTKTTETEFDIFIHEDDYRQKEFLNMSSLSQVQEEFNDIKEIWTNHSKKSEDYTLFKNCHVRKIIGSPNLRINFKELQTLLKCHSVGQVIINGEVLVNGFAFKTNNTTYFGALLDETVIELCIAQWNDNTKNEILKINKTFNLLFVNWYHCDLIEND</sequence>